<accession>A0ABN1GTZ5</accession>
<gene>
    <name evidence="1" type="ORF">GCM10009422_13790</name>
</gene>
<protein>
    <submittedName>
        <fullName evidence="1">Uncharacterized protein</fullName>
    </submittedName>
</protein>
<dbReference type="EMBL" id="BAAAGA010000002">
    <property type="protein sequence ID" value="GAA0619505.1"/>
    <property type="molecule type" value="Genomic_DNA"/>
</dbReference>
<reference evidence="1 2" key="1">
    <citation type="journal article" date="2019" name="Int. J. Syst. Evol. Microbiol.">
        <title>The Global Catalogue of Microorganisms (GCM) 10K type strain sequencing project: providing services to taxonomists for standard genome sequencing and annotation.</title>
        <authorList>
            <consortium name="The Broad Institute Genomics Platform"/>
            <consortium name="The Broad Institute Genome Sequencing Center for Infectious Disease"/>
            <person name="Wu L."/>
            <person name="Ma J."/>
        </authorList>
    </citation>
    <scope>NUCLEOTIDE SEQUENCE [LARGE SCALE GENOMIC DNA]</scope>
    <source>
        <strain evidence="1 2">JCM 12928</strain>
    </source>
</reference>
<dbReference type="RefSeq" id="WP_343792044.1">
    <property type="nucleotide sequence ID" value="NZ_BAAAGA010000002.1"/>
</dbReference>
<evidence type="ECO:0000313" key="2">
    <source>
        <dbReference type="Proteomes" id="UP001501352"/>
    </source>
</evidence>
<sequence length="128" mass="14038">MLDAAARAALPFTVDLPRGFQIETGRPGPTFRVYTIRRGEQSFAMVYVGSGARFPIYSGETIEAAGRLSLVSTEDGERHAKEHLFRRDGSPDVHVWTMTLDGEDRVIAERIAQSVDVRPATPAAPARP</sequence>
<organism evidence="1 2">
    <name type="scientific">Brevundimonas kwangchunensis</name>
    <dbReference type="NCBI Taxonomy" id="322163"/>
    <lineage>
        <taxon>Bacteria</taxon>
        <taxon>Pseudomonadati</taxon>
        <taxon>Pseudomonadota</taxon>
        <taxon>Alphaproteobacteria</taxon>
        <taxon>Caulobacterales</taxon>
        <taxon>Caulobacteraceae</taxon>
        <taxon>Brevundimonas</taxon>
    </lineage>
</organism>
<evidence type="ECO:0000313" key="1">
    <source>
        <dbReference type="EMBL" id="GAA0619505.1"/>
    </source>
</evidence>
<dbReference type="Proteomes" id="UP001501352">
    <property type="component" value="Unassembled WGS sequence"/>
</dbReference>
<keyword evidence="2" id="KW-1185">Reference proteome</keyword>
<name>A0ABN1GTZ5_9CAUL</name>
<comment type="caution">
    <text evidence="1">The sequence shown here is derived from an EMBL/GenBank/DDBJ whole genome shotgun (WGS) entry which is preliminary data.</text>
</comment>
<proteinExistence type="predicted"/>